<protein>
    <recommendedName>
        <fullName evidence="3">DUF3630 family protein</fullName>
    </recommendedName>
</protein>
<accession>A0A917YVR3</accession>
<reference evidence="1" key="2">
    <citation type="submission" date="2020-09" db="EMBL/GenBank/DDBJ databases">
        <authorList>
            <person name="Sun Q."/>
            <person name="Zhou Y."/>
        </authorList>
    </citation>
    <scope>NUCLEOTIDE SEQUENCE</scope>
    <source>
        <strain evidence="1">CGMCC 1.7086</strain>
    </source>
</reference>
<sequence>MQQLSGIHFVIADPCLNLQGVADFSDTGIQHLSAQLATTLNARMLELEWGADRWQRRFELDGRPYLLCMESLCEAVWIEALKESDFPYLISQLRLVGAELTEGNHSAF</sequence>
<name>A0A917YVR3_9ALTE</name>
<gene>
    <name evidence="1" type="ORF">GCM10010982_09420</name>
</gene>
<organism evidence="1 2">
    <name type="scientific">Bowmanella pacifica</name>
    <dbReference type="NCBI Taxonomy" id="502051"/>
    <lineage>
        <taxon>Bacteria</taxon>
        <taxon>Pseudomonadati</taxon>
        <taxon>Pseudomonadota</taxon>
        <taxon>Gammaproteobacteria</taxon>
        <taxon>Alteromonadales</taxon>
        <taxon>Alteromonadaceae</taxon>
        <taxon>Bowmanella</taxon>
    </lineage>
</organism>
<evidence type="ECO:0008006" key="3">
    <source>
        <dbReference type="Google" id="ProtNLM"/>
    </source>
</evidence>
<dbReference type="EMBL" id="BMLS01000001">
    <property type="protein sequence ID" value="GGO66074.1"/>
    <property type="molecule type" value="Genomic_DNA"/>
</dbReference>
<comment type="caution">
    <text evidence="1">The sequence shown here is derived from an EMBL/GenBank/DDBJ whole genome shotgun (WGS) entry which is preliminary data.</text>
</comment>
<dbReference type="Proteomes" id="UP000606935">
    <property type="component" value="Unassembled WGS sequence"/>
</dbReference>
<dbReference type="Pfam" id="PF12305">
    <property type="entry name" value="DUF3630"/>
    <property type="match status" value="1"/>
</dbReference>
<keyword evidence="2" id="KW-1185">Reference proteome</keyword>
<evidence type="ECO:0000313" key="2">
    <source>
        <dbReference type="Proteomes" id="UP000606935"/>
    </source>
</evidence>
<evidence type="ECO:0000313" key="1">
    <source>
        <dbReference type="EMBL" id="GGO66074.1"/>
    </source>
</evidence>
<dbReference type="RefSeq" id="WP_188690985.1">
    <property type="nucleotide sequence ID" value="NZ_BMLS01000001.1"/>
</dbReference>
<proteinExistence type="predicted"/>
<dbReference type="AlphaFoldDB" id="A0A917YVR3"/>
<dbReference type="InterPro" id="IPR022080">
    <property type="entry name" value="DUF3630"/>
</dbReference>
<reference evidence="1" key="1">
    <citation type="journal article" date="2014" name="Int. J. Syst. Evol. Microbiol.">
        <title>Complete genome sequence of Corynebacterium casei LMG S-19264T (=DSM 44701T), isolated from a smear-ripened cheese.</title>
        <authorList>
            <consortium name="US DOE Joint Genome Institute (JGI-PGF)"/>
            <person name="Walter F."/>
            <person name="Albersmeier A."/>
            <person name="Kalinowski J."/>
            <person name="Ruckert C."/>
        </authorList>
    </citation>
    <scope>NUCLEOTIDE SEQUENCE</scope>
    <source>
        <strain evidence="1">CGMCC 1.7086</strain>
    </source>
</reference>